<dbReference type="Gene3D" id="1.10.357.10">
    <property type="entry name" value="Tetracycline Repressor, domain 2"/>
    <property type="match status" value="1"/>
</dbReference>
<dbReference type="InterPro" id="IPR023772">
    <property type="entry name" value="DNA-bd_HTH_TetR-type_CS"/>
</dbReference>
<dbReference type="Pfam" id="PF00440">
    <property type="entry name" value="TetR_N"/>
    <property type="match status" value="1"/>
</dbReference>
<dbReference type="RefSeq" id="WP_194865495.1">
    <property type="nucleotide sequence ID" value="NZ_ARXX01000039.1"/>
</dbReference>
<keyword evidence="3" id="KW-0804">Transcription</keyword>
<organism evidence="6 7">
    <name type="scientific">Alloalcanivorax profundimaris</name>
    <dbReference type="NCBI Taxonomy" id="2735259"/>
    <lineage>
        <taxon>Bacteria</taxon>
        <taxon>Pseudomonadati</taxon>
        <taxon>Pseudomonadota</taxon>
        <taxon>Gammaproteobacteria</taxon>
        <taxon>Oceanospirillales</taxon>
        <taxon>Alcanivoracaceae</taxon>
        <taxon>Alloalcanivorax</taxon>
    </lineage>
</organism>
<accession>A0ABS0ASV7</accession>
<dbReference type="Proteomes" id="UP000662703">
    <property type="component" value="Unassembled WGS sequence"/>
</dbReference>
<name>A0ABS0ASV7_9GAMM</name>
<proteinExistence type="predicted"/>
<dbReference type="PANTHER" id="PTHR30055">
    <property type="entry name" value="HTH-TYPE TRANSCRIPTIONAL REGULATOR RUTR"/>
    <property type="match status" value="1"/>
</dbReference>
<evidence type="ECO:0000256" key="2">
    <source>
        <dbReference type="ARBA" id="ARBA00023125"/>
    </source>
</evidence>
<dbReference type="SUPFAM" id="SSF46689">
    <property type="entry name" value="Homeodomain-like"/>
    <property type="match status" value="1"/>
</dbReference>
<sequence length="210" mass="23769">MPTSSRQRRPTQQRAKATVNAIVEAGFISLCRHGVEGTTTRHIAEIAGVGVGSLYEYFANKEEVFDAMHQHVVREVVALVQPRIPELVRLDIRALIAELLYRFRDLLERDDGRYLRYMSYAAYFAPRNQLEPINQLLMNLLVQYVMHHPRLTQLGNLPAMGFIMINGGVFTVIRYLTDPNPAVDFDDLVRGLGDMVAHFVDGELGKSVKS</sequence>
<evidence type="ECO:0000313" key="7">
    <source>
        <dbReference type="Proteomes" id="UP000662703"/>
    </source>
</evidence>
<dbReference type="InterPro" id="IPR009057">
    <property type="entry name" value="Homeodomain-like_sf"/>
</dbReference>
<feature type="domain" description="HTH tetR-type" evidence="5">
    <location>
        <begin position="16"/>
        <end position="76"/>
    </location>
</feature>
<reference evidence="6 7" key="1">
    <citation type="submission" date="2012-09" db="EMBL/GenBank/DDBJ databases">
        <title>Genome Sequence of alkane-degrading Bacterium Alcanivorax sp. 521-1.</title>
        <authorList>
            <person name="Lai Q."/>
            <person name="Shao Z."/>
        </authorList>
    </citation>
    <scope>NUCLEOTIDE SEQUENCE [LARGE SCALE GENOMIC DNA]</scope>
    <source>
        <strain evidence="6 7">521-1</strain>
    </source>
</reference>
<comment type="caution">
    <text evidence="6">The sequence shown here is derived from an EMBL/GenBank/DDBJ whole genome shotgun (WGS) entry which is preliminary data.</text>
</comment>
<dbReference type="InterPro" id="IPR050109">
    <property type="entry name" value="HTH-type_TetR-like_transc_reg"/>
</dbReference>
<dbReference type="PROSITE" id="PS01081">
    <property type="entry name" value="HTH_TETR_1"/>
    <property type="match status" value="1"/>
</dbReference>
<evidence type="ECO:0000259" key="5">
    <source>
        <dbReference type="PROSITE" id="PS50977"/>
    </source>
</evidence>
<evidence type="ECO:0000256" key="3">
    <source>
        <dbReference type="ARBA" id="ARBA00023163"/>
    </source>
</evidence>
<dbReference type="InterPro" id="IPR001647">
    <property type="entry name" value="HTH_TetR"/>
</dbReference>
<keyword evidence="1" id="KW-0805">Transcription regulation</keyword>
<evidence type="ECO:0000313" key="6">
    <source>
        <dbReference type="EMBL" id="MBF5057212.1"/>
    </source>
</evidence>
<keyword evidence="2 4" id="KW-0238">DNA-binding</keyword>
<evidence type="ECO:0000256" key="4">
    <source>
        <dbReference type="PROSITE-ProRule" id="PRU00335"/>
    </source>
</evidence>
<gene>
    <name evidence="6" type="ORF">Y5W_02506</name>
</gene>
<dbReference type="PROSITE" id="PS50977">
    <property type="entry name" value="HTH_TETR_2"/>
    <property type="match status" value="1"/>
</dbReference>
<dbReference type="PANTHER" id="PTHR30055:SF234">
    <property type="entry name" value="HTH-TYPE TRANSCRIPTIONAL REGULATOR BETI"/>
    <property type="match status" value="1"/>
</dbReference>
<keyword evidence="7" id="KW-1185">Reference proteome</keyword>
<evidence type="ECO:0000256" key="1">
    <source>
        <dbReference type="ARBA" id="ARBA00023015"/>
    </source>
</evidence>
<dbReference type="EMBL" id="ARXX01000039">
    <property type="protein sequence ID" value="MBF5057212.1"/>
    <property type="molecule type" value="Genomic_DNA"/>
</dbReference>
<feature type="DNA-binding region" description="H-T-H motif" evidence="4">
    <location>
        <begin position="39"/>
        <end position="58"/>
    </location>
</feature>
<protein>
    <recommendedName>
        <fullName evidence="5">HTH tetR-type domain-containing protein</fullName>
    </recommendedName>
</protein>